<dbReference type="OrthoDB" id="142078at2"/>
<evidence type="ECO:0000256" key="8">
    <source>
        <dbReference type="ARBA" id="ARBA00023264"/>
    </source>
</evidence>
<evidence type="ECO:0000256" key="2">
    <source>
        <dbReference type="ARBA" id="ARBA00005983"/>
    </source>
</evidence>
<dbReference type="InterPro" id="IPR045540">
    <property type="entry name" value="YegS/DAGK_C"/>
</dbReference>
<keyword evidence="7" id="KW-0444">Lipid biosynthesis</keyword>
<dbReference type="Pfam" id="PF19279">
    <property type="entry name" value="YegS_C"/>
    <property type="match status" value="1"/>
</dbReference>
<feature type="domain" description="DAGKc" evidence="9">
    <location>
        <begin position="1"/>
        <end position="149"/>
    </location>
</feature>
<evidence type="ECO:0000256" key="7">
    <source>
        <dbReference type="ARBA" id="ARBA00023209"/>
    </source>
</evidence>
<name>A0A2N3Y7I7_SACSN</name>
<dbReference type="STRING" id="994479.GCA_000194155_05041"/>
<dbReference type="GO" id="GO:0008654">
    <property type="term" value="P:phospholipid biosynthetic process"/>
    <property type="evidence" value="ECO:0007669"/>
    <property type="project" value="UniProtKB-KW"/>
</dbReference>
<keyword evidence="8" id="KW-1208">Phospholipid metabolism</keyword>
<dbReference type="AlphaFoldDB" id="A0A2N3Y7I7"/>
<proteinExistence type="inferred from homology"/>
<dbReference type="Pfam" id="PF00781">
    <property type="entry name" value="DAGK_cat"/>
    <property type="match status" value="1"/>
</dbReference>
<dbReference type="InterPro" id="IPR016064">
    <property type="entry name" value="NAD/diacylglycerol_kinase_sf"/>
</dbReference>
<evidence type="ECO:0000256" key="4">
    <source>
        <dbReference type="ARBA" id="ARBA00022741"/>
    </source>
</evidence>
<dbReference type="GO" id="GO:0004143">
    <property type="term" value="F:ATP-dependent diacylglycerol kinase activity"/>
    <property type="evidence" value="ECO:0007669"/>
    <property type="project" value="TreeGrafter"/>
</dbReference>
<dbReference type="Proteomes" id="UP000233786">
    <property type="component" value="Unassembled WGS sequence"/>
</dbReference>
<reference evidence="10" key="1">
    <citation type="submission" date="2017-12" db="EMBL/GenBank/DDBJ databases">
        <title>Sequencing the genomes of 1000 Actinobacteria strains.</title>
        <authorList>
            <person name="Klenk H.-P."/>
        </authorList>
    </citation>
    <scope>NUCLEOTIDE SEQUENCE [LARGE SCALE GENOMIC DNA]</scope>
    <source>
        <strain evidence="10">DSM 44228</strain>
    </source>
</reference>
<sequence>MRCVLLINPAAGGGLSAKLVGEIVGHLRGVCDVRTVLAADARSTADAAKRAVADGADVLAVVGGDGVAHLAVQACAESATALALIPAGTGNDLARGLGVPPDSGVARFQWKSKVRFPLKSPIEAGRAVADALRAQRLRRIDLGKVTGGGWFATVLCAGFDSRVNARANRMRWPRGQRRYDLAVVRELVGLCPMPLRVETETGTTELTATLVAVGNTPCYGGGIPVCPDADAADGLFDLTVVGEVTRRDLVRVLPSLRTGRHVEHPAVCTLRAQRVRLGGENGWLAYADGEPQARLPLSMRCVPGALTVVGS</sequence>
<comment type="cofactor">
    <cofactor evidence="1">
        <name>Mg(2+)</name>
        <dbReference type="ChEBI" id="CHEBI:18420"/>
    </cofactor>
</comment>
<comment type="caution">
    <text evidence="10">The sequence shown here is derived from an EMBL/GenBank/DDBJ whole genome shotgun (WGS) entry which is preliminary data.</text>
</comment>
<evidence type="ECO:0000256" key="3">
    <source>
        <dbReference type="ARBA" id="ARBA00022679"/>
    </source>
</evidence>
<evidence type="ECO:0000256" key="1">
    <source>
        <dbReference type="ARBA" id="ARBA00001946"/>
    </source>
</evidence>
<dbReference type="Gene3D" id="2.60.200.40">
    <property type="match status" value="1"/>
</dbReference>
<comment type="similarity">
    <text evidence="2">Belongs to the diacylglycerol/lipid kinase family.</text>
</comment>
<evidence type="ECO:0000313" key="11">
    <source>
        <dbReference type="Proteomes" id="UP000233786"/>
    </source>
</evidence>
<keyword evidence="7" id="KW-0443">Lipid metabolism</keyword>
<evidence type="ECO:0000313" key="10">
    <source>
        <dbReference type="EMBL" id="PKW18889.1"/>
    </source>
</evidence>
<accession>A0A2N3Y7I7</accession>
<dbReference type="InterPro" id="IPR017438">
    <property type="entry name" value="ATP-NAD_kinase_N"/>
</dbReference>
<dbReference type="Gene3D" id="3.40.50.10330">
    <property type="entry name" value="Probable inorganic polyphosphate/atp-NAD kinase, domain 1"/>
    <property type="match status" value="1"/>
</dbReference>
<dbReference type="RefSeq" id="WP_101376962.1">
    <property type="nucleotide sequence ID" value="NZ_CP061007.1"/>
</dbReference>
<dbReference type="SUPFAM" id="SSF111331">
    <property type="entry name" value="NAD kinase/diacylglycerol kinase-like"/>
    <property type="match status" value="1"/>
</dbReference>
<dbReference type="InterPro" id="IPR050187">
    <property type="entry name" value="Lipid_Phosphate_FormReg"/>
</dbReference>
<organism evidence="10 11">
    <name type="scientific">Saccharopolyspora spinosa</name>
    <dbReference type="NCBI Taxonomy" id="60894"/>
    <lineage>
        <taxon>Bacteria</taxon>
        <taxon>Bacillati</taxon>
        <taxon>Actinomycetota</taxon>
        <taxon>Actinomycetes</taxon>
        <taxon>Pseudonocardiales</taxon>
        <taxon>Pseudonocardiaceae</taxon>
        <taxon>Saccharopolyspora</taxon>
    </lineage>
</organism>
<keyword evidence="11" id="KW-1185">Reference proteome</keyword>
<evidence type="ECO:0000259" key="9">
    <source>
        <dbReference type="PROSITE" id="PS50146"/>
    </source>
</evidence>
<dbReference type="GO" id="GO:0005524">
    <property type="term" value="F:ATP binding"/>
    <property type="evidence" value="ECO:0007669"/>
    <property type="project" value="UniProtKB-KW"/>
</dbReference>
<keyword evidence="5 10" id="KW-0418">Kinase</keyword>
<dbReference type="GO" id="GO:0005886">
    <property type="term" value="C:plasma membrane"/>
    <property type="evidence" value="ECO:0007669"/>
    <property type="project" value="TreeGrafter"/>
</dbReference>
<keyword evidence="7" id="KW-0594">Phospholipid biosynthesis</keyword>
<keyword evidence="6" id="KW-0067">ATP-binding</keyword>
<dbReference type="PANTHER" id="PTHR12358:SF106">
    <property type="entry name" value="LIPID KINASE YEGS"/>
    <property type="match status" value="1"/>
</dbReference>
<dbReference type="EMBL" id="PJNB01000001">
    <property type="protein sequence ID" value="PKW18889.1"/>
    <property type="molecule type" value="Genomic_DNA"/>
</dbReference>
<dbReference type="PANTHER" id="PTHR12358">
    <property type="entry name" value="SPHINGOSINE KINASE"/>
    <property type="match status" value="1"/>
</dbReference>
<dbReference type="SMART" id="SM00046">
    <property type="entry name" value="DAGKc"/>
    <property type="match status" value="1"/>
</dbReference>
<evidence type="ECO:0000256" key="6">
    <source>
        <dbReference type="ARBA" id="ARBA00022840"/>
    </source>
</evidence>
<dbReference type="InterPro" id="IPR001206">
    <property type="entry name" value="Diacylglycerol_kinase_cat_dom"/>
</dbReference>
<gene>
    <name evidence="10" type="ORF">A8926_7027</name>
</gene>
<evidence type="ECO:0000256" key="5">
    <source>
        <dbReference type="ARBA" id="ARBA00022777"/>
    </source>
</evidence>
<keyword evidence="4" id="KW-0547">Nucleotide-binding</keyword>
<protein>
    <submittedName>
        <fullName evidence="10">Diacylglycerol kinase</fullName>
    </submittedName>
</protein>
<keyword evidence="3" id="KW-0808">Transferase</keyword>
<dbReference type="PROSITE" id="PS50146">
    <property type="entry name" value="DAGK"/>
    <property type="match status" value="1"/>
</dbReference>